<dbReference type="InterPro" id="IPR042229">
    <property type="entry name" value="Listeria/Bacterioides_rpt_sf"/>
</dbReference>
<comment type="caution">
    <text evidence="2">The sequence shown here is derived from an EMBL/GenBank/DDBJ whole genome shotgun (WGS) entry which is preliminary data.</text>
</comment>
<evidence type="ECO:0000313" key="3">
    <source>
        <dbReference type="Proteomes" id="UP000266506"/>
    </source>
</evidence>
<dbReference type="PROSITE" id="PS51257">
    <property type="entry name" value="PROKAR_LIPOPROTEIN"/>
    <property type="match status" value="1"/>
</dbReference>
<sequence>MNKKIMLIPLVILPFALTSCNKKIGARSYGDFLYKIDSDTNTVYLMGFTKEGEKKDVIVVPTTIENRKVTTIGYEQPRVFGSPLYQGSFYGSYSKLYIHSQVKSIIREYSGHIIYSSKDNYNIYMGGEINTSIKSTMYFPFQTLKNNSLDKDLYNVGFSNLVYYLNDGTDNTFFSDDIDGTKVEVIPPTPYNPGYTFTGWYKEPECINLFDFDNEILPKKQYDSEGFVIRSETKLYAGWTATKSA</sequence>
<reference evidence="2 3" key="1">
    <citation type="submission" date="2018-08" db="EMBL/GenBank/DDBJ databases">
        <title>Genomic Encyclopedia of Archaeal and Bacterial Type Strains, Phase II (KMG-II): from individual species to whole genera.</title>
        <authorList>
            <person name="Goeker M."/>
        </authorList>
    </citation>
    <scope>NUCLEOTIDE SEQUENCE [LARGE SCALE GENOMIC DNA]</scope>
    <source>
        <strain evidence="2 3">ATCC 27112</strain>
    </source>
</reference>
<dbReference type="OrthoDB" id="384575at2"/>
<keyword evidence="3" id="KW-1185">Reference proteome</keyword>
<protein>
    <submittedName>
        <fullName evidence="2">List-Bact-rpt repeat protein</fullName>
    </submittedName>
</protein>
<dbReference type="InParanoid" id="A0A397RR96"/>
<dbReference type="EMBL" id="QXEV01000013">
    <property type="protein sequence ID" value="RIA75682.1"/>
    <property type="molecule type" value="Genomic_DNA"/>
</dbReference>
<evidence type="ECO:0000313" key="2">
    <source>
        <dbReference type="EMBL" id="RIA75682.1"/>
    </source>
</evidence>
<dbReference type="RefSeq" id="WP_119016381.1">
    <property type="nucleotide sequence ID" value="NZ_QXEV01000013.1"/>
</dbReference>
<dbReference type="GO" id="GO:0030313">
    <property type="term" value="C:cell envelope"/>
    <property type="evidence" value="ECO:0007669"/>
    <property type="project" value="UniProtKB-SubCell"/>
</dbReference>
<organism evidence="2 3">
    <name type="scientific">Anaeroplasma bactoclasticum</name>
    <dbReference type="NCBI Taxonomy" id="2088"/>
    <lineage>
        <taxon>Bacteria</taxon>
        <taxon>Bacillati</taxon>
        <taxon>Mycoplasmatota</taxon>
        <taxon>Mollicutes</taxon>
        <taxon>Anaeroplasmatales</taxon>
        <taxon>Anaeroplasmataceae</taxon>
        <taxon>Anaeroplasma</taxon>
    </lineage>
</organism>
<dbReference type="Pfam" id="PF09479">
    <property type="entry name" value="Flg_new"/>
    <property type="match status" value="1"/>
</dbReference>
<dbReference type="Proteomes" id="UP000266506">
    <property type="component" value="Unassembled WGS sequence"/>
</dbReference>
<accession>A0A397RR96</accession>
<gene>
    <name evidence="2" type="ORF">EI71_01251</name>
</gene>
<evidence type="ECO:0000256" key="1">
    <source>
        <dbReference type="ARBA" id="ARBA00004196"/>
    </source>
</evidence>
<name>A0A397RR96_9MOLU</name>
<proteinExistence type="predicted"/>
<dbReference type="AlphaFoldDB" id="A0A397RR96"/>
<comment type="subcellular location">
    <subcellularLocation>
        <location evidence="1">Cell envelope</location>
    </subcellularLocation>
</comment>
<dbReference type="InterPro" id="IPR013378">
    <property type="entry name" value="InlB-like_B-rpt"/>
</dbReference>
<dbReference type="Gene3D" id="2.60.40.4270">
    <property type="entry name" value="Listeria-Bacteroides repeat domain"/>
    <property type="match status" value="1"/>
</dbReference>